<feature type="domain" description="Lsr2 DNA-binding" evidence="2">
    <location>
        <begin position="25"/>
        <end position="55"/>
    </location>
</feature>
<sequence length="139" mass="15676">MSGWTDSTMPARLVTEPSANSSPYAQVRRWAKLNGYDVGVRGRIARTVLDAYNEANQANVVDHSGRRPRKSMLMEEIESLRLPRVARRANITVTVFVVDEDGTQHPYAPGMLKRFEPPTYVGPPVDRPGPKVRRFVWPS</sequence>
<dbReference type="Pfam" id="PF23359">
    <property type="entry name" value="Lsr2_DNA-bd"/>
    <property type="match status" value="1"/>
</dbReference>
<proteinExistence type="predicted"/>
<organism evidence="3 4">
    <name type="scientific">Aeromicrobium alkaliterrae</name>
    <dbReference type="NCBI Taxonomy" id="302168"/>
    <lineage>
        <taxon>Bacteria</taxon>
        <taxon>Bacillati</taxon>
        <taxon>Actinomycetota</taxon>
        <taxon>Actinomycetes</taxon>
        <taxon>Propionibacteriales</taxon>
        <taxon>Nocardioidaceae</taxon>
        <taxon>Aeromicrobium</taxon>
    </lineage>
</organism>
<keyword evidence="4" id="KW-1185">Reference proteome</keyword>
<protein>
    <recommendedName>
        <fullName evidence="2">Lsr2 DNA-binding domain-containing protein</fullName>
    </recommendedName>
</protein>
<reference evidence="3 4" key="1">
    <citation type="journal article" date="2019" name="Int. J. Syst. Evol. Microbiol.">
        <title>The Global Catalogue of Microorganisms (GCM) 10K type strain sequencing project: providing services to taxonomists for standard genome sequencing and annotation.</title>
        <authorList>
            <consortium name="The Broad Institute Genomics Platform"/>
            <consortium name="The Broad Institute Genome Sequencing Center for Infectious Disease"/>
            <person name="Wu L."/>
            <person name="Ma J."/>
        </authorList>
    </citation>
    <scope>NUCLEOTIDE SEQUENCE [LARGE SCALE GENOMIC DNA]</scope>
    <source>
        <strain evidence="3 4">JCM 13518</strain>
    </source>
</reference>
<dbReference type="Gene3D" id="4.10.320.10">
    <property type="entry name" value="E3-binding domain"/>
    <property type="match status" value="1"/>
</dbReference>
<gene>
    <name evidence="3" type="ORF">GCM10009710_16980</name>
</gene>
<evidence type="ECO:0000313" key="4">
    <source>
        <dbReference type="Proteomes" id="UP001501057"/>
    </source>
</evidence>
<evidence type="ECO:0000259" key="2">
    <source>
        <dbReference type="Pfam" id="PF23359"/>
    </source>
</evidence>
<evidence type="ECO:0000313" key="3">
    <source>
        <dbReference type="EMBL" id="GAA1737363.1"/>
    </source>
</evidence>
<evidence type="ECO:0000256" key="1">
    <source>
        <dbReference type="ARBA" id="ARBA00023125"/>
    </source>
</evidence>
<dbReference type="InterPro" id="IPR055370">
    <property type="entry name" value="Lsr2_DNA-bd"/>
</dbReference>
<keyword evidence="1" id="KW-0238">DNA-binding</keyword>
<name>A0ABN2JS81_9ACTN</name>
<comment type="caution">
    <text evidence="3">The sequence shown here is derived from an EMBL/GenBank/DDBJ whole genome shotgun (WGS) entry which is preliminary data.</text>
</comment>
<accession>A0ABN2JS81</accession>
<dbReference type="InterPro" id="IPR036625">
    <property type="entry name" value="E3-bd_dom_sf"/>
</dbReference>
<dbReference type="EMBL" id="BAAAME010000004">
    <property type="protein sequence ID" value="GAA1737363.1"/>
    <property type="molecule type" value="Genomic_DNA"/>
</dbReference>
<dbReference type="Proteomes" id="UP001501057">
    <property type="component" value="Unassembled WGS sequence"/>
</dbReference>